<protein>
    <submittedName>
        <fullName evidence="2">Uncharacterized protein</fullName>
    </submittedName>
</protein>
<evidence type="ECO:0000256" key="1">
    <source>
        <dbReference type="SAM" id="MobiDB-lite"/>
    </source>
</evidence>
<name>A0A0K2THY8_LEPSM</name>
<dbReference type="AlphaFoldDB" id="A0A0K2THY8"/>
<feature type="compositionally biased region" description="Basic residues" evidence="1">
    <location>
        <begin position="26"/>
        <end position="35"/>
    </location>
</feature>
<proteinExistence type="predicted"/>
<reference evidence="2" key="1">
    <citation type="submission" date="2014-05" db="EMBL/GenBank/DDBJ databases">
        <authorList>
            <person name="Chronopoulou M."/>
        </authorList>
    </citation>
    <scope>NUCLEOTIDE SEQUENCE</scope>
    <source>
        <tissue evidence="2">Whole organism</tissue>
    </source>
</reference>
<organism evidence="2">
    <name type="scientific">Lepeophtheirus salmonis</name>
    <name type="common">Salmon louse</name>
    <name type="synonym">Caligus salmonis</name>
    <dbReference type="NCBI Taxonomy" id="72036"/>
    <lineage>
        <taxon>Eukaryota</taxon>
        <taxon>Metazoa</taxon>
        <taxon>Ecdysozoa</taxon>
        <taxon>Arthropoda</taxon>
        <taxon>Crustacea</taxon>
        <taxon>Multicrustacea</taxon>
        <taxon>Hexanauplia</taxon>
        <taxon>Copepoda</taxon>
        <taxon>Siphonostomatoida</taxon>
        <taxon>Caligidae</taxon>
        <taxon>Lepeophtheirus</taxon>
    </lineage>
</organism>
<dbReference type="EMBL" id="HACA01008188">
    <property type="protein sequence ID" value="CDW25549.1"/>
    <property type="molecule type" value="Transcribed_RNA"/>
</dbReference>
<accession>A0A0K2THY8</accession>
<feature type="region of interest" description="Disordered" evidence="1">
    <location>
        <begin position="1"/>
        <end position="35"/>
    </location>
</feature>
<evidence type="ECO:0000313" key="2">
    <source>
        <dbReference type="EMBL" id="CDW25549.1"/>
    </source>
</evidence>
<sequence>MSFLINNDPNKVDNISLLSEHDRKRQSSKMGGKRL</sequence>